<proteinExistence type="predicted"/>
<gene>
    <name evidence="1" type="ORF">Xvie_01427</name>
</gene>
<accession>A0A1Y2SEI0</accession>
<name>A0A1Y2SEI0_9GAMM</name>
<dbReference type="STRING" id="351656.Xvie_01427"/>
<evidence type="ECO:0000313" key="2">
    <source>
        <dbReference type="Proteomes" id="UP000194350"/>
    </source>
</evidence>
<reference evidence="1 2" key="1">
    <citation type="submission" date="2016-10" db="EMBL/GenBank/DDBJ databases">
        <title>Systematic genetic and metabolomic analysis of Xenorhabdus and Photorhabdus spp., highlights the requirements for a dual symbiotic and pathogenic life style.</title>
        <authorList>
            <person name="Tobias N.J."/>
            <person name="Wolff H."/>
            <person name="Djahanschiri B."/>
            <person name="Pidot S.J."/>
            <person name="Stinear T.P."/>
            <person name="Ebersberger I."/>
            <person name="Bode H.B."/>
        </authorList>
    </citation>
    <scope>NUCLEOTIDE SEQUENCE [LARGE SCALE GENOMIC DNA]</scope>
    <source>
        <strain evidence="1 2">DSM 22392</strain>
    </source>
</reference>
<evidence type="ECO:0000313" key="1">
    <source>
        <dbReference type="EMBL" id="OTA17169.1"/>
    </source>
</evidence>
<keyword evidence="2" id="KW-1185">Reference proteome</keyword>
<comment type="caution">
    <text evidence="1">The sequence shown here is derived from an EMBL/GenBank/DDBJ whole genome shotgun (WGS) entry which is preliminary data.</text>
</comment>
<protein>
    <submittedName>
        <fullName evidence="1">Uncharacterized protein</fullName>
    </submittedName>
</protein>
<dbReference type="Proteomes" id="UP000194350">
    <property type="component" value="Unassembled WGS sequence"/>
</dbReference>
<dbReference type="EMBL" id="MUBJ01000005">
    <property type="protein sequence ID" value="OTA17169.1"/>
    <property type="molecule type" value="Genomic_DNA"/>
</dbReference>
<organism evidence="1 2">
    <name type="scientific">Xenorhabdus vietnamensis</name>
    <dbReference type="NCBI Taxonomy" id="351656"/>
    <lineage>
        <taxon>Bacteria</taxon>
        <taxon>Pseudomonadati</taxon>
        <taxon>Pseudomonadota</taxon>
        <taxon>Gammaproteobacteria</taxon>
        <taxon>Enterobacterales</taxon>
        <taxon>Morganellaceae</taxon>
        <taxon>Xenorhabdus</taxon>
    </lineage>
</organism>
<dbReference type="AlphaFoldDB" id="A0A1Y2SEI0"/>
<sequence length="75" mass="8517">MMSMVTATYIALVRRLKIIVNDNLLSPFLLSVLLTPRPAGRGFIISEDIEKFFLLHVSDFFFKAFFSLVYGKGVT</sequence>